<comment type="caution">
    <text evidence="1">The sequence shown here is derived from an EMBL/GenBank/DDBJ whole genome shotgun (WGS) entry which is preliminary data.</text>
</comment>
<proteinExistence type="predicted"/>
<evidence type="ECO:0000313" key="2">
    <source>
        <dbReference type="Proteomes" id="UP001626550"/>
    </source>
</evidence>
<keyword evidence="2" id="KW-1185">Reference proteome</keyword>
<gene>
    <name evidence="1" type="ORF">Ciccas_007325</name>
</gene>
<dbReference type="EMBL" id="JBJKFK010001110">
    <property type="protein sequence ID" value="KAL3314066.1"/>
    <property type="molecule type" value="Genomic_DNA"/>
</dbReference>
<sequence>MGKKEFDALVVRTRSRESMRKKKYSELLRRNRDLPQFESTPRGEDVADMEQHDKLLHRVEKLSNELICKYSDKNVFQNLEEDPTEKNVLEGLRKLTPSEFSAATLTPLSTLVKLDTALLTSSNYHKKRKVLHIYTFI</sequence>
<organism evidence="1 2">
    <name type="scientific">Cichlidogyrus casuarinus</name>
    <dbReference type="NCBI Taxonomy" id="1844966"/>
    <lineage>
        <taxon>Eukaryota</taxon>
        <taxon>Metazoa</taxon>
        <taxon>Spiralia</taxon>
        <taxon>Lophotrochozoa</taxon>
        <taxon>Platyhelminthes</taxon>
        <taxon>Monogenea</taxon>
        <taxon>Monopisthocotylea</taxon>
        <taxon>Dactylogyridea</taxon>
        <taxon>Ancyrocephalidae</taxon>
        <taxon>Cichlidogyrus</taxon>
    </lineage>
</organism>
<protein>
    <submittedName>
        <fullName evidence="1">Uncharacterized protein</fullName>
    </submittedName>
</protein>
<dbReference type="AlphaFoldDB" id="A0ABD2Q5T3"/>
<name>A0ABD2Q5T3_9PLAT</name>
<reference evidence="1 2" key="1">
    <citation type="submission" date="2024-11" db="EMBL/GenBank/DDBJ databases">
        <title>Adaptive evolution of stress response genes in parasites aligns with host niche diversity.</title>
        <authorList>
            <person name="Hahn C."/>
            <person name="Resl P."/>
        </authorList>
    </citation>
    <scope>NUCLEOTIDE SEQUENCE [LARGE SCALE GENOMIC DNA]</scope>
    <source>
        <strain evidence="1">EGGRZ-B1_66</strain>
        <tissue evidence="1">Body</tissue>
    </source>
</reference>
<accession>A0ABD2Q5T3</accession>
<dbReference type="Proteomes" id="UP001626550">
    <property type="component" value="Unassembled WGS sequence"/>
</dbReference>
<evidence type="ECO:0000313" key="1">
    <source>
        <dbReference type="EMBL" id="KAL3314066.1"/>
    </source>
</evidence>